<evidence type="ECO:0000313" key="2">
    <source>
        <dbReference type="Proteomes" id="UP000682111"/>
    </source>
</evidence>
<sequence length="61" mass="7273">MSRSCLEESLFYKIETLRKEMIRTGIKEGLSSKNTIQLSQMLDQYVLQYQKLNFSSFKKNF</sequence>
<dbReference type="AlphaFoldDB" id="A0A919WH94"/>
<proteinExistence type="predicted"/>
<dbReference type="InterPro" id="IPR018540">
    <property type="entry name" value="Spo0E-like"/>
</dbReference>
<dbReference type="Pfam" id="PF09388">
    <property type="entry name" value="SpoOE-like"/>
    <property type="match status" value="1"/>
</dbReference>
<dbReference type="InterPro" id="IPR036638">
    <property type="entry name" value="HLH_DNA-bd_sf"/>
</dbReference>
<keyword evidence="2" id="KW-1185">Reference proteome</keyword>
<evidence type="ECO:0008006" key="3">
    <source>
        <dbReference type="Google" id="ProtNLM"/>
    </source>
</evidence>
<dbReference type="Proteomes" id="UP000682111">
    <property type="component" value="Unassembled WGS sequence"/>
</dbReference>
<accession>A0A919WH94</accession>
<protein>
    <recommendedName>
        <fullName evidence="3">Spo0E like sporulation regulatory protein</fullName>
    </recommendedName>
</protein>
<dbReference type="SUPFAM" id="SSF140500">
    <property type="entry name" value="BAS1536-like"/>
    <property type="match status" value="1"/>
</dbReference>
<dbReference type="RefSeq" id="WP_137743723.1">
    <property type="nucleotide sequence ID" value="NZ_BORC01000003.1"/>
</dbReference>
<evidence type="ECO:0000313" key="1">
    <source>
        <dbReference type="EMBL" id="GIN61965.1"/>
    </source>
</evidence>
<name>A0A919WH94_9BACI</name>
<dbReference type="EMBL" id="BORC01000003">
    <property type="protein sequence ID" value="GIN61965.1"/>
    <property type="molecule type" value="Genomic_DNA"/>
</dbReference>
<dbReference type="GO" id="GO:0043937">
    <property type="term" value="P:regulation of sporulation"/>
    <property type="evidence" value="ECO:0007669"/>
    <property type="project" value="InterPro"/>
</dbReference>
<dbReference type="GO" id="GO:0046983">
    <property type="term" value="F:protein dimerization activity"/>
    <property type="evidence" value="ECO:0007669"/>
    <property type="project" value="InterPro"/>
</dbReference>
<gene>
    <name evidence="1" type="ORF">J27TS8_19580</name>
</gene>
<comment type="caution">
    <text evidence="1">The sequence shown here is derived from an EMBL/GenBank/DDBJ whole genome shotgun (WGS) entry which is preliminary data.</text>
</comment>
<reference evidence="1" key="1">
    <citation type="submission" date="2021-03" db="EMBL/GenBank/DDBJ databases">
        <title>Antimicrobial resistance genes in bacteria isolated from Japanese honey, and their potential for conferring macrolide and lincosamide resistance in the American foulbrood pathogen Paenibacillus larvae.</title>
        <authorList>
            <person name="Okamoto M."/>
            <person name="Kumagai M."/>
            <person name="Kanamori H."/>
            <person name="Takamatsu D."/>
        </authorList>
    </citation>
    <scope>NUCLEOTIDE SEQUENCE</scope>
    <source>
        <strain evidence="1">J27TS8</strain>
    </source>
</reference>
<organism evidence="1 2">
    <name type="scientific">Robertmurraya siralis</name>
    <dbReference type="NCBI Taxonomy" id="77777"/>
    <lineage>
        <taxon>Bacteria</taxon>
        <taxon>Bacillati</taxon>
        <taxon>Bacillota</taxon>
        <taxon>Bacilli</taxon>
        <taxon>Bacillales</taxon>
        <taxon>Bacillaceae</taxon>
        <taxon>Robertmurraya</taxon>
    </lineage>
</organism>
<dbReference type="OrthoDB" id="2885456at2"/>
<dbReference type="InterPro" id="IPR037208">
    <property type="entry name" value="Spo0E-like_sf"/>
</dbReference>
<dbReference type="Gene3D" id="4.10.280.10">
    <property type="entry name" value="Helix-loop-helix DNA-binding domain"/>
    <property type="match status" value="1"/>
</dbReference>